<keyword evidence="2" id="KW-1185">Reference proteome</keyword>
<dbReference type="eggNOG" id="arCOG05488">
    <property type="taxonomic scope" value="Archaea"/>
</dbReference>
<evidence type="ECO:0000313" key="1">
    <source>
        <dbReference type="EMBL" id="AEA12362.1"/>
    </source>
</evidence>
<accession>F2L5J1</accession>
<dbReference type="EMBL" id="CP002590">
    <property type="protein sequence ID" value="AEA12362.1"/>
    <property type="molecule type" value="Genomic_DNA"/>
</dbReference>
<dbReference type="STRING" id="999630.TUZN_0877"/>
<dbReference type="KEGG" id="tuz:TUZN_0877"/>
<sequence length="95" mass="10834">MQGYVVEPRPIYDVTDERDREEAAGFLADGVDGFALSIPEDLDLTEIEDLFRRTGAARVTVDAASWPREISVETDRARYVLRKIEEGVYRVERVT</sequence>
<dbReference type="AlphaFoldDB" id="F2L5J1"/>
<name>F2L5J1_THEU7</name>
<protein>
    <submittedName>
        <fullName evidence="1">Uncharacterized protein</fullName>
    </submittedName>
</protein>
<evidence type="ECO:0000313" key="2">
    <source>
        <dbReference type="Proteomes" id="UP000008138"/>
    </source>
</evidence>
<reference key="2">
    <citation type="submission" date="2011-03" db="EMBL/GenBank/DDBJ databases">
        <title>Complete genome sequence of the thermoacidophilic crenarchaeon Thermoproteus uzoniensis 768-20.</title>
        <authorList>
            <person name="Mardanov A.V."/>
            <person name="Gumerov V.M."/>
            <person name="Beletsky A.V."/>
            <person name="Prokofeva M.I."/>
            <person name="Bonch-Osmolovskaya E.A."/>
            <person name="Ravin N.V."/>
            <person name="Skryabin K.G."/>
        </authorList>
    </citation>
    <scope>NUCLEOTIDE SEQUENCE</scope>
    <source>
        <strain>768-20</strain>
    </source>
</reference>
<dbReference type="HOGENOM" id="CLU_2447777_0_0_2"/>
<organism evidence="1 2">
    <name type="scientific">Thermoproteus uzoniensis (strain 768-20)</name>
    <dbReference type="NCBI Taxonomy" id="999630"/>
    <lineage>
        <taxon>Archaea</taxon>
        <taxon>Thermoproteota</taxon>
        <taxon>Thermoprotei</taxon>
        <taxon>Thermoproteales</taxon>
        <taxon>Thermoproteaceae</taxon>
        <taxon>Thermoproteus</taxon>
    </lineage>
</organism>
<dbReference type="Proteomes" id="UP000008138">
    <property type="component" value="Chromosome"/>
</dbReference>
<proteinExistence type="predicted"/>
<gene>
    <name evidence="1" type="ordered locus">TUZN_0877</name>
</gene>
<reference evidence="1 2" key="1">
    <citation type="journal article" date="2011" name="J. Bacteriol.">
        <title>Complete genome sequence of the thermoacidophilic crenarchaeon Thermoproteus uzoniensis 768-20.</title>
        <authorList>
            <person name="Mardanov A.V."/>
            <person name="Gumerov V.M."/>
            <person name="Beletsky A.V."/>
            <person name="Prokofeva M.I."/>
            <person name="Bonch-Osmolovskaya E.A."/>
            <person name="Ravin N.V."/>
            <person name="Skryabin K.G."/>
        </authorList>
    </citation>
    <scope>NUCLEOTIDE SEQUENCE [LARGE SCALE GENOMIC DNA]</scope>
    <source>
        <strain evidence="1 2">768-20</strain>
    </source>
</reference>